<dbReference type="PANTHER" id="PTHR19865">
    <property type="entry name" value="U3 SMALL NUCLEOLAR RNA INTERACTING PROTEIN 2"/>
    <property type="match status" value="1"/>
</dbReference>
<dbReference type="Gene3D" id="2.130.10.10">
    <property type="entry name" value="YVTN repeat-like/Quinoprotein amine dehydrogenase"/>
    <property type="match status" value="1"/>
</dbReference>
<dbReference type="InterPro" id="IPR015943">
    <property type="entry name" value="WD40/YVTN_repeat-like_dom_sf"/>
</dbReference>
<organism evidence="7 8">
    <name type="scientific">Patellaria atrata CBS 101060</name>
    <dbReference type="NCBI Taxonomy" id="1346257"/>
    <lineage>
        <taxon>Eukaryota</taxon>
        <taxon>Fungi</taxon>
        <taxon>Dikarya</taxon>
        <taxon>Ascomycota</taxon>
        <taxon>Pezizomycotina</taxon>
        <taxon>Dothideomycetes</taxon>
        <taxon>Dothideomycetes incertae sedis</taxon>
        <taxon>Patellariales</taxon>
        <taxon>Patellariaceae</taxon>
        <taxon>Patellaria</taxon>
    </lineage>
</organism>
<accession>A0A9P4VRA9</accession>
<feature type="repeat" description="WD" evidence="5">
    <location>
        <begin position="238"/>
        <end position="279"/>
    </location>
</feature>
<evidence type="ECO:0000313" key="7">
    <source>
        <dbReference type="EMBL" id="KAF2842741.1"/>
    </source>
</evidence>
<comment type="caution">
    <text evidence="7">The sequence shown here is derived from an EMBL/GenBank/DDBJ whole genome shotgun (WGS) entry which is preliminary data.</text>
</comment>
<dbReference type="InterPro" id="IPR020472">
    <property type="entry name" value="WD40_PAC1"/>
</dbReference>
<protein>
    <submittedName>
        <fullName evidence="7">WD40 repeat-like protein</fullName>
    </submittedName>
</protein>
<feature type="repeat" description="WD" evidence="5">
    <location>
        <begin position="323"/>
        <end position="364"/>
    </location>
</feature>
<feature type="repeat" description="WD" evidence="5">
    <location>
        <begin position="281"/>
        <end position="322"/>
    </location>
</feature>
<dbReference type="InterPro" id="IPR039241">
    <property type="entry name" value="Rrp9-like"/>
</dbReference>
<comment type="subcellular location">
    <subcellularLocation>
        <location evidence="1">Nucleus</location>
    </subcellularLocation>
</comment>
<evidence type="ECO:0000256" key="5">
    <source>
        <dbReference type="PROSITE-ProRule" id="PRU00221"/>
    </source>
</evidence>
<dbReference type="GO" id="GO:0032040">
    <property type="term" value="C:small-subunit processome"/>
    <property type="evidence" value="ECO:0007669"/>
    <property type="project" value="TreeGrafter"/>
</dbReference>
<gene>
    <name evidence="7" type="ORF">M501DRAFT_926508</name>
</gene>
<sequence>MSSFFTLPASQRKRKRPEGSTAPSSKRRTASSSAGPRQNRPAKARKERDKSISVSEDDSDEDDHARSPNPASEEESDDEETAAERRLRLAEQYLENIREEVDEAGFDAADIDKDLIAERLKEDVAETKGKVFKYIAKELDWEGATHTLFRADQHPITGVATYGDYAYTVGKDMSIVKWEIPTPPPDTVNGSDSSATLNGSTRGSNYTLRRRPKKLLYTRGLHSTSSSKESLKSRKEPPQHHTSQIRCVAASPTGRFLATGDSTGTLIVWDPETLKPLKVFATQHRGAINGLAFRRGTNQLFSASSDRTIKLWSLDELAYIETLFGHQDIVVDVAALADESCVSVGARDRTARLWKVVEESQLVFRGGGSGGSKSKLNKWEPIRQNQENVDEKNLSHDEGSIDRLCILSSDLFVTGSDNGALALWNIHKKKPIHVVPLAHGLDPGITKEEALAEEDLESVEWRPPPRQPRWITALASVPYADVVVSGSWDGWVRVWRVEGGRRLIEVGKVGYQHQLNSIPPAGGEKAKEKTPVRGVITDISIFERGERGRDGVCIVAAVGKEHRLGRWFKMPGKNGGVVFEVRRKAGLGRTSSDPMVNGEVSEGEKDA</sequence>
<dbReference type="PANTHER" id="PTHR19865:SF0">
    <property type="entry name" value="U3 SMALL NUCLEOLAR RNA-INTERACTING PROTEIN 2"/>
    <property type="match status" value="1"/>
</dbReference>
<evidence type="ECO:0000256" key="6">
    <source>
        <dbReference type="SAM" id="MobiDB-lite"/>
    </source>
</evidence>
<feature type="compositionally biased region" description="Basic and acidic residues" evidence="6">
    <location>
        <begin position="229"/>
        <end position="239"/>
    </location>
</feature>
<dbReference type="EMBL" id="MU006089">
    <property type="protein sequence ID" value="KAF2842741.1"/>
    <property type="molecule type" value="Genomic_DNA"/>
</dbReference>
<dbReference type="SUPFAM" id="SSF50978">
    <property type="entry name" value="WD40 repeat-like"/>
    <property type="match status" value="1"/>
</dbReference>
<keyword evidence="2 5" id="KW-0853">WD repeat</keyword>
<keyword evidence="3" id="KW-0677">Repeat</keyword>
<dbReference type="AlphaFoldDB" id="A0A9P4VRA9"/>
<dbReference type="PRINTS" id="PR00320">
    <property type="entry name" value="GPROTEINBRPT"/>
</dbReference>
<feature type="compositionally biased region" description="Polar residues" evidence="6">
    <location>
        <begin position="188"/>
        <end position="207"/>
    </location>
</feature>
<dbReference type="Pfam" id="PF00400">
    <property type="entry name" value="WD40"/>
    <property type="match status" value="4"/>
</dbReference>
<dbReference type="InterPro" id="IPR001680">
    <property type="entry name" value="WD40_rpt"/>
</dbReference>
<dbReference type="SMART" id="SM00320">
    <property type="entry name" value="WD40"/>
    <property type="match status" value="6"/>
</dbReference>
<feature type="compositionally biased region" description="Acidic residues" evidence="6">
    <location>
        <begin position="72"/>
        <end position="81"/>
    </location>
</feature>
<dbReference type="PROSITE" id="PS50082">
    <property type="entry name" value="WD_REPEATS_2"/>
    <property type="match status" value="4"/>
</dbReference>
<proteinExistence type="predicted"/>
<reference evidence="7" key="1">
    <citation type="journal article" date="2020" name="Stud. Mycol.">
        <title>101 Dothideomycetes genomes: a test case for predicting lifestyles and emergence of pathogens.</title>
        <authorList>
            <person name="Haridas S."/>
            <person name="Albert R."/>
            <person name="Binder M."/>
            <person name="Bloem J."/>
            <person name="Labutti K."/>
            <person name="Salamov A."/>
            <person name="Andreopoulos B."/>
            <person name="Baker S."/>
            <person name="Barry K."/>
            <person name="Bills G."/>
            <person name="Bluhm B."/>
            <person name="Cannon C."/>
            <person name="Castanera R."/>
            <person name="Culley D."/>
            <person name="Daum C."/>
            <person name="Ezra D."/>
            <person name="Gonzalez J."/>
            <person name="Henrissat B."/>
            <person name="Kuo A."/>
            <person name="Liang C."/>
            <person name="Lipzen A."/>
            <person name="Lutzoni F."/>
            <person name="Magnuson J."/>
            <person name="Mondo S."/>
            <person name="Nolan M."/>
            <person name="Ohm R."/>
            <person name="Pangilinan J."/>
            <person name="Park H.-J."/>
            <person name="Ramirez L."/>
            <person name="Alfaro M."/>
            <person name="Sun H."/>
            <person name="Tritt A."/>
            <person name="Yoshinaga Y."/>
            <person name="Zwiers L.-H."/>
            <person name="Turgeon B."/>
            <person name="Goodwin S."/>
            <person name="Spatafora J."/>
            <person name="Crous P."/>
            <person name="Grigoriev I."/>
        </authorList>
    </citation>
    <scope>NUCLEOTIDE SEQUENCE</scope>
    <source>
        <strain evidence="7">CBS 101060</strain>
    </source>
</reference>
<evidence type="ECO:0000256" key="2">
    <source>
        <dbReference type="ARBA" id="ARBA00022574"/>
    </source>
</evidence>
<name>A0A9P4VRA9_9PEZI</name>
<feature type="repeat" description="WD" evidence="5">
    <location>
        <begin position="471"/>
        <end position="505"/>
    </location>
</feature>
<keyword evidence="4" id="KW-0539">Nucleus</keyword>
<feature type="region of interest" description="Disordered" evidence="6">
    <location>
        <begin position="182"/>
        <end position="244"/>
    </location>
</feature>
<dbReference type="Proteomes" id="UP000799429">
    <property type="component" value="Unassembled WGS sequence"/>
</dbReference>
<evidence type="ECO:0000256" key="4">
    <source>
        <dbReference type="ARBA" id="ARBA00023242"/>
    </source>
</evidence>
<evidence type="ECO:0000313" key="8">
    <source>
        <dbReference type="Proteomes" id="UP000799429"/>
    </source>
</evidence>
<dbReference type="GO" id="GO:0034511">
    <property type="term" value="F:U3 snoRNA binding"/>
    <property type="evidence" value="ECO:0007669"/>
    <property type="project" value="InterPro"/>
</dbReference>
<evidence type="ECO:0000256" key="1">
    <source>
        <dbReference type="ARBA" id="ARBA00004123"/>
    </source>
</evidence>
<evidence type="ECO:0000256" key="3">
    <source>
        <dbReference type="ARBA" id="ARBA00022737"/>
    </source>
</evidence>
<keyword evidence="8" id="KW-1185">Reference proteome</keyword>
<feature type="region of interest" description="Disordered" evidence="6">
    <location>
        <begin position="1"/>
        <end position="83"/>
    </location>
</feature>
<dbReference type="OrthoDB" id="189968at2759"/>
<dbReference type="InterPro" id="IPR036322">
    <property type="entry name" value="WD40_repeat_dom_sf"/>
</dbReference>
<dbReference type="PROSITE" id="PS50294">
    <property type="entry name" value="WD_REPEATS_REGION"/>
    <property type="match status" value="2"/>
</dbReference>